<dbReference type="RefSeq" id="WP_377471162.1">
    <property type="nucleotide sequence ID" value="NZ_JBHLWN010000063.1"/>
</dbReference>
<evidence type="ECO:0008006" key="3">
    <source>
        <dbReference type="Google" id="ProtNLM"/>
    </source>
</evidence>
<proteinExistence type="predicted"/>
<dbReference type="Proteomes" id="UP001589776">
    <property type="component" value="Unassembled WGS sequence"/>
</dbReference>
<name>A0ABV6DMJ6_9BACL</name>
<accession>A0ABV6DMJ6</accession>
<keyword evidence="2" id="KW-1185">Reference proteome</keyword>
<gene>
    <name evidence="1" type="ORF">ACFFK0_15465</name>
</gene>
<sequence>MERLAEWLKRELKLESVLFVEKHSHGHLLKGAAQEREVDLLVVSSGHVWLKQPSERSWRTTGVYVPDRVLF</sequence>
<organism evidence="1 2">
    <name type="scientific">Paenibacillus chartarius</name>
    <dbReference type="NCBI Taxonomy" id="747481"/>
    <lineage>
        <taxon>Bacteria</taxon>
        <taxon>Bacillati</taxon>
        <taxon>Bacillota</taxon>
        <taxon>Bacilli</taxon>
        <taxon>Bacillales</taxon>
        <taxon>Paenibacillaceae</taxon>
        <taxon>Paenibacillus</taxon>
    </lineage>
</organism>
<protein>
    <recommendedName>
        <fullName evidence="3">Universal stress protein</fullName>
    </recommendedName>
</protein>
<dbReference type="EMBL" id="JBHLWN010000063">
    <property type="protein sequence ID" value="MFC0213828.1"/>
    <property type="molecule type" value="Genomic_DNA"/>
</dbReference>
<evidence type="ECO:0000313" key="1">
    <source>
        <dbReference type="EMBL" id="MFC0213828.1"/>
    </source>
</evidence>
<evidence type="ECO:0000313" key="2">
    <source>
        <dbReference type="Proteomes" id="UP001589776"/>
    </source>
</evidence>
<reference evidence="1 2" key="1">
    <citation type="submission" date="2024-09" db="EMBL/GenBank/DDBJ databases">
        <authorList>
            <person name="Sun Q."/>
            <person name="Mori K."/>
        </authorList>
    </citation>
    <scope>NUCLEOTIDE SEQUENCE [LARGE SCALE GENOMIC DNA]</scope>
    <source>
        <strain evidence="1 2">CCM 7759</strain>
    </source>
</reference>
<comment type="caution">
    <text evidence="1">The sequence shown here is derived from an EMBL/GenBank/DDBJ whole genome shotgun (WGS) entry which is preliminary data.</text>
</comment>